<gene>
    <name evidence="2" type="ORF">IWQ62_006568</name>
</gene>
<proteinExistence type="predicted"/>
<evidence type="ECO:0000313" key="2">
    <source>
        <dbReference type="EMBL" id="KAJ1950446.1"/>
    </source>
</evidence>
<feature type="transmembrane region" description="Helical" evidence="1">
    <location>
        <begin position="212"/>
        <end position="230"/>
    </location>
</feature>
<dbReference type="OrthoDB" id="5542996at2759"/>
<protein>
    <submittedName>
        <fullName evidence="2">Uncharacterized protein</fullName>
    </submittedName>
</protein>
<accession>A0A9W8AI67</accession>
<feature type="transmembrane region" description="Helical" evidence="1">
    <location>
        <begin position="242"/>
        <end position="264"/>
    </location>
</feature>
<sequence>MSLFVDNTITTVRMWDLFGATDVPDYIYWGPVYRLEFKPGCKVIMPRYPWKPIKGLEWNDTIIFVHFTEAELLHCRTITQIIKQLPPVMDALVDIGYPSPRLALFTSKAKNEITFGSPQHEAPDNYFLHQPKGLQLALIGRETGKWLNQNFLNDKVPVFAQATHQVGPWNELLQQPAWEFLRAFTYITHSLVAAYAIYQLSLQLYYQRFRPNIHCAAYLLSLIYLVSNAVCQYGDLQTNMGYVIIYLSWIAYSVMFCLIVYLWVRLLRPLVKSSFFNFLNVTALLNS</sequence>
<keyword evidence="1" id="KW-0472">Membrane</keyword>
<dbReference type="AlphaFoldDB" id="A0A9W8AI67"/>
<dbReference type="Proteomes" id="UP001150925">
    <property type="component" value="Unassembled WGS sequence"/>
</dbReference>
<keyword evidence="1" id="KW-1133">Transmembrane helix</keyword>
<keyword evidence="3" id="KW-1185">Reference proteome</keyword>
<feature type="non-terminal residue" evidence="2">
    <location>
        <position position="287"/>
    </location>
</feature>
<dbReference type="EMBL" id="JANBPY010003733">
    <property type="protein sequence ID" value="KAJ1950446.1"/>
    <property type="molecule type" value="Genomic_DNA"/>
</dbReference>
<organism evidence="2 3">
    <name type="scientific">Dispira parvispora</name>
    <dbReference type="NCBI Taxonomy" id="1520584"/>
    <lineage>
        <taxon>Eukaryota</taxon>
        <taxon>Fungi</taxon>
        <taxon>Fungi incertae sedis</taxon>
        <taxon>Zoopagomycota</taxon>
        <taxon>Kickxellomycotina</taxon>
        <taxon>Dimargaritomycetes</taxon>
        <taxon>Dimargaritales</taxon>
        <taxon>Dimargaritaceae</taxon>
        <taxon>Dispira</taxon>
    </lineage>
</organism>
<name>A0A9W8AI67_9FUNG</name>
<comment type="caution">
    <text evidence="2">The sequence shown here is derived from an EMBL/GenBank/DDBJ whole genome shotgun (WGS) entry which is preliminary data.</text>
</comment>
<reference evidence="2" key="1">
    <citation type="submission" date="2022-07" db="EMBL/GenBank/DDBJ databases">
        <title>Phylogenomic reconstructions and comparative analyses of Kickxellomycotina fungi.</title>
        <authorList>
            <person name="Reynolds N.K."/>
            <person name="Stajich J.E."/>
            <person name="Barry K."/>
            <person name="Grigoriev I.V."/>
            <person name="Crous P."/>
            <person name="Smith M.E."/>
        </authorList>
    </citation>
    <scope>NUCLEOTIDE SEQUENCE</scope>
    <source>
        <strain evidence="2">RSA 1196</strain>
    </source>
</reference>
<keyword evidence="1" id="KW-0812">Transmembrane</keyword>
<evidence type="ECO:0000313" key="3">
    <source>
        <dbReference type="Proteomes" id="UP001150925"/>
    </source>
</evidence>
<evidence type="ECO:0000256" key="1">
    <source>
        <dbReference type="SAM" id="Phobius"/>
    </source>
</evidence>
<feature type="transmembrane region" description="Helical" evidence="1">
    <location>
        <begin position="180"/>
        <end position="200"/>
    </location>
</feature>